<dbReference type="Proteomes" id="UP000324324">
    <property type="component" value="Unassembled WGS sequence"/>
</dbReference>
<sequence length="321" mass="36081">MNAPPRAERIPPAAAHVVVVGPVRNCGATIAEEVARFRSILSGFASVGFLLIESDSVDDSVPRLRQLAAQVPGFVFESMGTLRDRHPIRCDRIAVCRNVYVERVANDPRYRHIDYVMAADLDNINHQLSAEAVLSCWRSDVDWSVMTANQRLGYYDIWALRHPAWAPLDCWAAYREMAAVVGHRQAVEMCVASKQVRVPSDAAPIEVESAFGGFAVYRRDAFVTGRYVGLDANGGEVNEHISFHADLRARGHRIYINPAMINADFTEHTYYKTRLGHLRKELMWRVREAADSLHCREQLEAAIDAIKKRLAGSMERPGKLR</sequence>
<proteinExistence type="predicted"/>
<keyword evidence="2" id="KW-1185">Reference proteome</keyword>
<dbReference type="RefSeq" id="WP_150084560.1">
    <property type="nucleotide sequence ID" value="NZ_VWRN01000054.1"/>
</dbReference>
<evidence type="ECO:0000313" key="1">
    <source>
        <dbReference type="EMBL" id="KAA6118279.1"/>
    </source>
</evidence>
<evidence type="ECO:0000313" key="2">
    <source>
        <dbReference type="Proteomes" id="UP000324324"/>
    </source>
</evidence>
<gene>
    <name evidence="1" type="ORF">F1599_21815</name>
</gene>
<evidence type="ECO:0008006" key="3">
    <source>
        <dbReference type="Google" id="ProtNLM"/>
    </source>
</evidence>
<protein>
    <recommendedName>
        <fullName evidence="3">Glycosyltransferase family 2 protein</fullName>
    </recommendedName>
</protein>
<name>A0A5M8A6J1_9BURK</name>
<dbReference type="EMBL" id="VWRN01000054">
    <property type="protein sequence ID" value="KAA6118279.1"/>
    <property type="molecule type" value="Genomic_DNA"/>
</dbReference>
<comment type="caution">
    <text evidence="1">The sequence shown here is derived from an EMBL/GenBank/DDBJ whole genome shotgun (WGS) entry which is preliminary data.</text>
</comment>
<accession>A0A5M8A6J1</accession>
<dbReference type="AlphaFoldDB" id="A0A5M8A6J1"/>
<reference evidence="1 2" key="1">
    <citation type="submission" date="2019-09" db="EMBL/GenBank/DDBJ databases">
        <title>Isolation of a novel species in the genus Cupriavidus from patients with sepsis using whole genome sequencing.</title>
        <authorList>
            <person name="Kweon O.J."/>
            <person name="Lee M.-K."/>
        </authorList>
    </citation>
    <scope>NUCLEOTIDE SEQUENCE [LARGE SCALE GENOMIC DNA]</scope>
    <source>
        <strain evidence="1 2">MKL-01</strain>
    </source>
</reference>
<organism evidence="1 2">
    <name type="scientific">Cupriavidus cauae</name>
    <dbReference type="NCBI Taxonomy" id="2608999"/>
    <lineage>
        <taxon>Bacteria</taxon>
        <taxon>Pseudomonadati</taxon>
        <taxon>Pseudomonadota</taxon>
        <taxon>Betaproteobacteria</taxon>
        <taxon>Burkholderiales</taxon>
        <taxon>Burkholderiaceae</taxon>
        <taxon>Cupriavidus</taxon>
    </lineage>
</organism>